<reference evidence="1 2" key="1">
    <citation type="submission" date="2018-06" db="EMBL/GenBank/DDBJ databases">
        <authorList>
            <consortium name="Pathogen Informatics"/>
            <person name="Doyle S."/>
        </authorList>
    </citation>
    <scope>NUCLEOTIDE SEQUENCE [LARGE SCALE GENOMIC DNA]</scope>
    <source>
        <strain evidence="1 2">NCTC10719</strain>
    </source>
</reference>
<evidence type="ECO:0000313" key="1">
    <source>
        <dbReference type="EMBL" id="SQB58889.1"/>
    </source>
</evidence>
<gene>
    <name evidence="1" type="ORF">NCTC10719_00866</name>
</gene>
<name>A0A2X2YKK2_CLOPF</name>
<proteinExistence type="predicted"/>
<dbReference type="AlphaFoldDB" id="A0A2X2YKK2"/>
<sequence length="33" mass="4152">MIIFAKRINIKGVIYNLMNYNEYNKRKYSSFYR</sequence>
<protein>
    <submittedName>
        <fullName evidence="1">Uncharacterized protein</fullName>
    </submittedName>
</protein>
<accession>A0A2X2YKK2</accession>
<dbReference type="Proteomes" id="UP000249986">
    <property type="component" value="Unassembled WGS sequence"/>
</dbReference>
<dbReference type="EMBL" id="UAWG01000002">
    <property type="protein sequence ID" value="SQB58889.1"/>
    <property type="molecule type" value="Genomic_DNA"/>
</dbReference>
<evidence type="ECO:0000313" key="2">
    <source>
        <dbReference type="Proteomes" id="UP000249986"/>
    </source>
</evidence>
<organism evidence="1 2">
    <name type="scientific">Clostridium perfringens</name>
    <dbReference type="NCBI Taxonomy" id="1502"/>
    <lineage>
        <taxon>Bacteria</taxon>
        <taxon>Bacillati</taxon>
        <taxon>Bacillota</taxon>
        <taxon>Clostridia</taxon>
        <taxon>Eubacteriales</taxon>
        <taxon>Clostridiaceae</taxon>
        <taxon>Clostridium</taxon>
    </lineage>
</organism>